<dbReference type="EMBL" id="BK014875">
    <property type="protein sequence ID" value="DAD79948.1"/>
    <property type="molecule type" value="Genomic_DNA"/>
</dbReference>
<organism evidence="1">
    <name type="scientific">Siphoviridae sp. ctDyb2</name>
    <dbReference type="NCBI Taxonomy" id="2826201"/>
    <lineage>
        <taxon>Viruses</taxon>
        <taxon>Duplodnaviria</taxon>
        <taxon>Heunggongvirae</taxon>
        <taxon>Uroviricota</taxon>
        <taxon>Caudoviricetes</taxon>
    </lineage>
</organism>
<name>A0A8S5MCJ2_9CAUD</name>
<reference evidence="1" key="1">
    <citation type="journal article" date="2021" name="Proc. Natl. Acad. Sci. U.S.A.">
        <title>A Catalog of Tens of Thousands of Viruses from Human Metagenomes Reveals Hidden Associations with Chronic Diseases.</title>
        <authorList>
            <person name="Tisza M.J."/>
            <person name="Buck C.B."/>
        </authorList>
    </citation>
    <scope>NUCLEOTIDE SEQUENCE</scope>
    <source>
        <strain evidence="1">CtDyb2</strain>
    </source>
</reference>
<evidence type="ECO:0000313" key="1">
    <source>
        <dbReference type="EMBL" id="DAD79948.1"/>
    </source>
</evidence>
<proteinExistence type="predicted"/>
<protein>
    <submittedName>
        <fullName evidence="1">Uncharacterized protein</fullName>
    </submittedName>
</protein>
<sequence>MFAFIVELFVNHSYVPTLDLFGLGEDSFIVDQLIRASEVVFGLNSPRF</sequence>
<accession>A0A8S5MCJ2</accession>